<dbReference type="InterPro" id="IPR051868">
    <property type="entry name" value="ZN346_ZMAT4"/>
</dbReference>
<dbReference type="InterPro" id="IPR003604">
    <property type="entry name" value="Matrin/U1-like-C_Znf_C2H2"/>
</dbReference>
<dbReference type="Pfam" id="PF12874">
    <property type="entry name" value="zf-met"/>
    <property type="match status" value="4"/>
</dbReference>
<sequence>MSCSPLDFKMHKILDSDEGGTLSKTIFKSYSRKMFQSQQSSLTYFPTSSNSIPNSLLSFPQTPFLFPPPTDLCAHLGQLTLTHLDFEPRPRLYEDPNAASPSWITTSTDPITYGTASPVAAMNSASKNDWMKQSLVNNVIGSTMNQSNLIQLRQYDVCNVVCKTKDVCKRHLMGKKHPRNLQAMINPVTALFPEISNTINNVSIVDQTGNVGGQLIFGASGVANFHELDRKKQQLLNAGAPVGSIRMCTICNVACNSHDAFVKHISGRRHVAQVRLIAIDGIRPYLAAIQANDHFWNKGKKITKNKISQPTWCEVCQINCNSSDVCAKHLSGKKHLKNLQNLEKSKNSTCYSSSIDTPIAAAVENPAADGCSGADAQKAKKMIARSEAAKEDLEAKKQKVMEGGAAATAIRVCVICNVVCNSQKVFNYHLTGQKHATMVKKLANGRIPTVTPQTR</sequence>
<keyword evidence="6" id="KW-0539">Nucleus</keyword>
<evidence type="ECO:0000313" key="10">
    <source>
        <dbReference type="EMBL" id="KAG8475792.1"/>
    </source>
</evidence>
<comment type="subcellular location">
    <subcellularLocation>
        <location evidence="1">Nucleus</location>
    </subcellularLocation>
</comment>
<evidence type="ECO:0000256" key="2">
    <source>
        <dbReference type="ARBA" id="ARBA00022723"/>
    </source>
</evidence>
<feature type="coiled-coil region" evidence="7">
    <location>
        <begin position="376"/>
        <end position="403"/>
    </location>
</feature>
<feature type="domain" description="C2H2-type" evidence="8">
    <location>
        <begin position="153"/>
        <end position="177"/>
    </location>
</feature>
<evidence type="ECO:0000256" key="3">
    <source>
        <dbReference type="ARBA" id="ARBA00022737"/>
    </source>
</evidence>
<dbReference type="InterPro" id="IPR013087">
    <property type="entry name" value="Znf_C2H2_type"/>
</dbReference>
<dbReference type="GO" id="GO:0005634">
    <property type="term" value="C:nucleus"/>
    <property type="evidence" value="ECO:0007669"/>
    <property type="project" value="UniProtKB-SubCell"/>
</dbReference>
<dbReference type="SMART" id="SM00355">
    <property type="entry name" value="ZnF_C2H2"/>
    <property type="match status" value="4"/>
</dbReference>
<dbReference type="SMART" id="SM00451">
    <property type="entry name" value="ZnF_U1"/>
    <property type="match status" value="4"/>
</dbReference>
<dbReference type="EMBL" id="JAHUZN010000012">
    <property type="protein sequence ID" value="KAG8475792.1"/>
    <property type="molecule type" value="Genomic_DNA"/>
</dbReference>
<reference evidence="10 11" key="1">
    <citation type="journal article" date="2021" name="bioRxiv">
        <title>The Gossypium anomalum genome as a resource for cotton improvement and evolutionary analysis of hybrid incompatibility.</title>
        <authorList>
            <person name="Grover C.E."/>
            <person name="Yuan D."/>
            <person name="Arick M.A."/>
            <person name="Miller E.R."/>
            <person name="Hu G."/>
            <person name="Peterson D.G."/>
            <person name="Wendel J.F."/>
            <person name="Udall J.A."/>
        </authorList>
    </citation>
    <scope>NUCLEOTIDE SEQUENCE [LARGE SCALE GENOMIC DNA]</scope>
    <source>
        <strain evidence="10">JFW-Udall</strain>
        <tissue evidence="10">Leaf</tissue>
    </source>
</reference>
<feature type="domain" description="U1-type" evidence="9">
    <location>
        <begin position="408"/>
        <end position="442"/>
    </location>
</feature>
<feature type="domain" description="U1-type" evidence="9">
    <location>
        <begin position="243"/>
        <end position="277"/>
    </location>
</feature>
<keyword evidence="5" id="KW-0862">Zinc</keyword>
<dbReference type="AlphaFoldDB" id="A0A8J6CHZ4"/>
<evidence type="ECO:0000259" key="8">
    <source>
        <dbReference type="SMART" id="SM00355"/>
    </source>
</evidence>
<keyword evidence="3" id="KW-0677">Repeat</keyword>
<dbReference type="PANTHER" id="PTHR46144">
    <property type="entry name" value="ZINC FINGER PROTEIN 385B-LIKE"/>
    <property type="match status" value="1"/>
</dbReference>
<proteinExistence type="predicted"/>
<feature type="domain" description="C2H2-type" evidence="8">
    <location>
        <begin position="411"/>
        <end position="435"/>
    </location>
</feature>
<evidence type="ECO:0000256" key="7">
    <source>
        <dbReference type="SAM" id="Coils"/>
    </source>
</evidence>
<evidence type="ECO:0000313" key="11">
    <source>
        <dbReference type="Proteomes" id="UP000701853"/>
    </source>
</evidence>
<evidence type="ECO:0000256" key="1">
    <source>
        <dbReference type="ARBA" id="ARBA00004123"/>
    </source>
</evidence>
<evidence type="ECO:0000256" key="6">
    <source>
        <dbReference type="ARBA" id="ARBA00023242"/>
    </source>
</evidence>
<keyword evidence="11" id="KW-1185">Reference proteome</keyword>
<organism evidence="10 11">
    <name type="scientific">Gossypium anomalum</name>
    <dbReference type="NCBI Taxonomy" id="47600"/>
    <lineage>
        <taxon>Eukaryota</taxon>
        <taxon>Viridiplantae</taxon>
        <taxon>Streptophyta</taxon>
        <taxon>Embryophyta</taxon>
        <taxon>Tracheophyta</taxon>
        <taxon>Spermatophyta</taxon>
        <taxon>Magnoliopsida</taxon>
        <taxon>eudicotyledons</taxon>
        <taxon>Gunneridae</taxon>
        <taxon>Pentapetalae</taxon>
        <taxon>rosids</taxon>
        <taxon>malvids</taxon>
        <taxon>Malvales</taxon>
        <taxon>Malvaceae</taxon>
        <taxon>Malvoideae</taxon>
        <taxon>Gossypium</taxon>
    </lineage>
</organism>
<feature type="domain" description="U1-type" evidence="9">
    <location>
        <begin position="308"/>
        <end position="342"/>
    </location>
</feature>
<dbReference type="GO" id="GO:0003676">
    <property type="term" value="F:nucleic acid binding"/>
    <property type="evidence" value="ECO:0007669"/>
    <property type="project" value="InterPro"/>
</dbReference>
<protein>
    <submittedName>
        <fullName evidence="10">Uncharacterized protein</fullName>
    </submittedName>
</protein>
<accession>A0A8J6CHZ4</accession>
<dbReference type="Gene3D" id="3.30.160.60">
    <property type="entry name" value="Classic Zinc Finger"/>
    <property type="match status" value="4"/>
</dbReference>
<keyword evidence="7" id="KW-0175">Coiled coil</keyword>
<dbReference type="Proteomes" id="UP000701853">
    <property type="component" value="Chromosome 12"/>
</dbReference>
<evidence type="ECO:0000256" key="4">
    <source>
        <dbReference type="ARBA" id="ARBA00022771"/>
    </source>
</evidence>
<dbReference type="SUPFAM" id="SSF57667">
    <property type="entry name" value="beta-beta-alpha zinc fingers"/>
    <property type="match status" value="3"/>
</dbReference>
<feature type="domain" description="C2H2-type" evidence="8">
    <location>
        <begin position="246"/>
        <end position="270"/>
    </location>
</feature>
<evidence type="ECO:0000259" key="9">
    <source>
        <dbReference type="SMART" id="SM00451"/>
    </source>
</evidence>
<dbReference type="PANTHER" id="PTHR46144:SF6">
    <property type="entry name" value="C2H2-TYPE DOMAIN-CONTAINING PROTEIN"/>
    <property type="match status" value="1"/>
</dbReference>
<name>A0A8J6CHZ4_9ROSI</name>
<dbReference type="OrthoDB" id="434647at2759"/>
<keyword evidence="2" id="KW-0479">Metal-binding</keyword>
<dbReference type="GO" id="GO:0008270">
    <property type="term" value="F:zinc ion binding"/>
    <property type="evidence" value="ECO:0007669"/>
    <property type="project" value="UniProtKB-KW"/>
</dbReference>
<keyword evidence="4" id="KW-0863">Zinc-finger</keyword>
<feature type="domain" description="U1-type" evidence="9">
    <location>
        <begin position="152"/>
        <end position="184"/>
    </location>
</feature>
<gene>
    <name evidence="10" type="ORF">CXB51_032556</name>
</gene>
<comment type="caution">
    <text evidence="10">The sequence shown here is derived from an EMBL/GenBank/DDBJ whole genome shotgun (WGS) entry which is preliminary data.</text>
</comment>
<evidence type="ECO:0000256" key="5">
    <source>
        <dbReference type="ARBA" id="ARBA00022833"/>
    </source>
</evidence>
<dbReference type="InterPro" id="IPR036236">
    <property type="entry name" value="Znf_C2H2_sf"/>
</dbReference>
<feature type="domain" description="C2H2-type" evidence="8">
    <location>
        <begin position="311"/>
        <end position="335"/>
    </location>
</feature>